<protein>
    <submittedName>
        <fullName evidence="7">Acyltransferase family protein</fullName>
    </submittedName>
</protein>
<dbReference type="EMBL" id="JEWH01000050">
    <property type="protein sequence ID" value="EXB04431.1"/>
    <property type="molecule type" value="Genomic_DNA"/>
</dbReference>
<dbReference type="PATRIC" id="fig|1310613.3.peg.3046"/>
<evidence type="ECO:0000256" key="2">
    <source>
        <dbReference type="ARBA" id="ARBA00022516"/>
    </source>
</evidence>
<dbReference type="PANTHER" id="PTHR10434:SF64">
    <property type="entry name" value="1-ACYL-SN-GLYCEROL-3-PHOSPHATE ACYLTRANSFERASE-RELATED"/>
    <property type="match status" value="1"/>
</dbReference>
<keyword evidence="4" id="KW-0443">Lipid metabolism</keyword>
<dbReference type="GeneID" id="92895223"/>
<dbReference type="GO" id="GO:0003841">
    <property type="term" value="F:1-acylglycerol-3-phosphate O-acyltransferase activity"/>
    <property type="evidence" value="ECO:0007669"/>
    <property type="project" value="TreeGrafter"/>
</dbReference>
<gene>
    <name evidence="7" type="ORF">J512_3167</name>
</gene>
<dbReference type="InterPro" id="IPR002123">
    <property type="entry name" value="Plipid/glycerol_acylTrfase"/>
</dbReference>
<name>A0A009I1L2_ACIB9</name>
<dbReference type="PANTHER" id="PTHR10434">
    <property type="entry name" value="1-ACYL-SN-GLYCEROL-3-PHOSPHATE ACYLTRANSFERASE"/>
    <property type="match status" value="1"/>
</dbReference>
<evidence type="ECO:0000256" key="3">
    <source>
        <dbReference type="ARBA" id="ARBA00022679"/>
    </source>
</evidence>
<proteinExistence type="predicted"/>
<keyword evidence="3 7" id="KW-0808">Transferase</keyword>
<organism evidence="7 8">
    <name type="scientific">Acinetobacter baumannii (strain 1295743)</name>
    <dbReference type="NCBI Taxonomy" id="1310613"/>
    <lineage>
        <taxon>Bacteria</taxon>
        <taxon>Pseudomonadati</taxon>
        <taxon>Pseudomonadota</taxon>
        <taxon>Gammaproteobacteria</taxon>
        <taxon>Moraxellales</taxon>
        <taxon>Moraxellaceae</taxon>
        <taxon>Acinetobacter</taxon>
        <taxon>Acinetobacter calcoaceticus/baumannii complex</taxon>
    </lineage>
</organism>
<evidence type="ECO:0000256" key="1">
    <source>
        <dbReference type="ARBA" id="ARBA00005189"/>
    </source>
</evidence>
<dbReference type="Pfam" id="PF01553">
    <property type="entry name" value="Acyltransferase"/>
    <property type="match status" value="1"/>
</dbReference>
<feature type="domain" description="Phospholipid/glycerol acyltransferase" evidence="6">
    <location>
        <begin position="83"/>
        <end position="194"/>
    </location>
</feature>
<reference evidence="7 8" key="1">
    <citation type="submission" date="2014-02" db="EMBL/GenBank/DDBJ databases">
        <title>Comparative genomics and transcriptomics to identify genetic mechanisms underlying the emergence of carbapenem resistant Acinetobacter baumannii (CRAb).</title>
        <authorList>
            <person name="Harris A.D."/>
            <person name="Johnson K.J."/>
            <person name="George J."/>
            <person name="Shefchek K."/>
            <person name="Daugherty S.C."/>
            <person name="Parankush S."/>
            <person name="Sadzewicz L."/>
            <person name="Tallon L."/>
            <person name="Sengamalay N."/>
            <person name="Hazen T.H."/>
            <person name="Rasko D.A."/>
        </authorList>
    </citation>
    <scope>NUCLEOTIDE SEQUENCE [LARGE SCALE GENOMIC DNA]</scope>
    <source>
        <strain evidence="7 8">1295743</strain>
    </source>
</reference>
<keyword evidence="5 7" id="KW-0012">Acyltransferase</keyword>
<evidence type="ECO:0000256" key="4">
    <source>
        <dbReference type="ARBA" id="ARBA00023098"/>
    </source>
</evidence>
<evidence type="ECO:0000313" key="8">
    <source>
        <dbReference type="Proteomes" id="UP000020595"/>
    </source>
</evidence>
<comment type="caution">
    <text evidence="7">The sequence shown here is derived from an EMBL/GenBank/DDBJ whole genome shotgun (WGS) entry which is preliminary data.</text>
</comment>
<dbReference type="SMART" id="SM00563">
    <property type="entry name" value="PlsC"/>
    <property type="match status" value="1"/>
</dbReference>
<evidence type="ECO:0000259" key="6">
    <source>
        <dbReference type="SMART" id="SM00563"/>
    </source>
</evidence>
<comment type="pathway">
    <text evidence="1">Lipid metabolism.</text>
</comment>
<dbReference type="AlphaFoldDB" id="A0A009I1L2"/>
<evidence type="ECO:0000256" key="5">
    <source>
        <dbReference type="ARBA" id="ARBA00023315"/>
    </source>
</evidence>
<keyword evidence="2" id="KW-0444">Lipid biosynthesis</keyword>
<accession>A0A009I1L2</accession>
<dbReference type="GO" id="GO:0006654">
    <property type="term" value="P:phosphatidic acid biosynthetic process"/>
    <property type="evidence" value="ECO:0007669"/>
    <property type="project" value="TreeGrafter"/>
</dbReference>
<dbReference type="CDD" id="cd07989">
    <property type="entry name" value="LPLAT_AGPAT-like"/>
    <property type="match status" value="1"/>
</dbReference>
<dbReference type="RefSeq" id="WP_000195147.1">
    <property type="nucleotide sequence ID" value="NZ_JEWH01000050.1"/>
</dbReference>
<dbReference type="Proteomes" id="UP000020595">
    <property type="component" value="Unassembled WGS sequence"/>
</dbReference>
<sequence>MTQTQSIVNSTLKKFSKIGLYGKKVTSATAAISEGFYLVYRHGLYKDPNNPVNTRYVQYFCRRLCQVFNLEVQVHGTIPREPALWVSNHISWLDIAVLGSGARVFFLAKAEIEKWPILGNLAKGGGTLFIKRGSGDSIKIREQITEFLKQNIPVLFFPEATTTDGHSVKRVHGRLLGAAIEAQRPVQVCLICYVNRHGELDTVAPFIGEMSFVEHIQRVLEMPKVTAHLLTLPPISVEGHDVKSLTQEVQEKMVEGLAQLHKKVLKPKS</sequence>
<evidence type="ECO:0000313" key="7">
    <source>
        <dbReference type="EMBL" id="EXB04431.1"/>
    </source>
</evidence>
<dbReference type="SUPFAM" id="SSF69593">
    <property type="entry name" value="Glycerol-3-phosphate (1)-acyltransferase"/>
    <property type="match status" value="1"/>
</dbReference>